<dbReference type="Proteomes" id="UP000015523">
    <property type="component" value="Unassembled WGS sequence"/>
</dbReference>
<dbReference type="EMBL" id="AUWY01000122">
    <property type="protein sequence ID" value="EQB30352.1"/>
    <property type="molecule type" value="Genomic_DNA"/>
</dbReference>
<gene>
    <name evidence="1" type="ORF">M529_20375</name>
</gene>
<evidence type="ECO:0000313" key="2">
    <source>
        <dbReference type="Proteomes" id="UP000015523"/>
    </source>
</evidence>
<dbReference type="AlphaFoldDB" id="T0J0K9"/>
<name>T0J0K9_9SPHN</name>
<reference evidence="1 2" key="1">
    <citation type="journal article" date="2013" name="Genome Announc.">
        <title>Draft Genome Sequence of Sphingobium ummariense Strain RL-3, a Hexachlorocyclohexane-Degrading Bacterium.</title>
        <authorList>
            <person name="Kohli P."/>
            <person name="Dua A."/>
            <person name="Sangwan N."/>
            <person name="Oldach P."/>
            <person name="Khurana J.P."/>
            <person name="Lal R."/>
        </authorList>
    </citation>
    <scope>NUCLEOTIDE SEQUENCE [LARGE SCALE GENOMIC DNA]</scope>
    <source>
        <strain evidence="1 2">RL-3</strain>
    </source>
</reference>
<proteinExistence type="predicted"/>
<evidence type="ECO:0000313" key="1">
    <source>
        <dbReference type="EMBL" id="EQB30352.1"/>
    </source>
</evidence>
<accession>T0J0K9</accession>
<organism evidence="1 2">
    <name type="scientific">Sphingobium ummariense RL-3</name>
    <dbReference type="NCBI Taxonomy" id="1346791"/>
    <lineage>
        <taxon>Bacteria</taxon>
        <taxon>Pseudomonadati</taxon>
        <taxon>Pseudomonadota</taxon>
        <taxon>Alphaproteobacteria</taxon>
        <taxon>Sphingomonadales</taxon>
        <taxon>Sphingomonadaceae</taxon>
        <taxon>Sphingobium</taxon>
    </lineage>
</organism>
<dbReference type="RefSeq" id="WP_021319658.1">
    <property type="nucleotide sequence ID" value="NZ_AUWY01000122.1"/>
</dbReference>
<keyword evidence="2" id="KW-1185">Reference proteome</keyword>
<comment type="caution">
    <text evidence="1">The sequence shown here is derived from an EMBL/GenBank/DDBJ whole genome shotgun (WGS) entry which is preliminary data.</text>
</comment>
<protein>
    <submittedName>
        <fullName evidence="1">Uncharacterized protein</fullName>
    </submittedName>
</protein>
<sequence>MIELTATPIEPEAAKAMMLNDATALLSNDIDCPLARKIIDALALLDIAIEAHRPD</sequence>